<evidence type="ECO:0000259" key="1">
    <source>
        <dbReference type="SMART" id="SM00382"/>
    </source>
</evidence>
<dbReference type="CDD" id="cd00009">
    <property type="entry name" value="AAA"/>
    <property type="match status" value="1"/>
</dbReference>
<sequence>MSVDPTVLQEEARRFAADFEQVRGAIGKVIVGQQRTVEAALVAIFAGGNVLLEGVPGLGKTELVKALSRVLDLEFRRIQFTPDLMPADIIGTNIMTSDETGRYRFEFRKGPIFTQLLLADEINRASPKTQSALLETMQEQSVTTGGVIHHLAPPFFVLATQNPIEQEGTYPLPEAQLDRFLFKVVVPFLTRDELNEVVSRTILKSAVELPKLLDAARILELRKLLDKVVVTDALRDYACRLVLSTHPDSEFATARVRQFVRWGASPRAAQGLIRAARVRALADGRAHVAFEDIRHFAQEVLQHRVLLNYDGQAENIAIAELVDECVRSLPETA</sequence>
<dbReference type="InterPro" id="IPR041628">
    <property type="entry name" value="ChlI/MoxR_AAA_lid"/>
</dbReference>
<dbReference type="Pfam" id="PF07726">
    <property type="entry name" value="AAA_3"/>
    <property type="match status" value="1"/>
</dbReference>
<dbReference type="PRINTS" id="PR00300">
    <property type="entry name" value="CLPPROTEASEA"/>
</dbReference>
<dbReference type="SMART" id="SM00382">
    <property type="entry name" value="AAA"/>
    <property type="match status" value="1"/>
</dbReference>
<proteinExistence type="predicted"/>
<dbReference type="PANTHER" id="PTHR42759">
    <property type="entry name" value="MOXR FAMILY PROTEIN"/>
    <property type="match status" value="1"/>
</dbReference>
<dbReference type="GO" id="GO:0016887">
    <property type="term" value="F:ATP hydrolysis activity"/>
    <property type="evidence" value="ECO:0007669"/>
    <property type="project" value="InterPro"/>
</dbReference>
<dbReference type="SUPFAM" id="SSF52540">
    <property type="entry name" value="P-loop containing nucleoside triphosphate hydrolases"/>
    <property type="match status" value="1"/>
</dbReference>
<dbReference type="PANTHER" id="PTHR42759:SF1">
    <property type="entry name" value="MAGNESIUM-CHELATASE SUBUNIT CHLD"/>
    <property type="match status" value="1"/>
</dbReference>
<dbReference type="GO" id="GO:0005524">
    <property type="term" value="F:ATP binding"/>
    <property type="evidence" value="ECO:0007669"/>
    <property type="project" value="InterPro"/>
</dbReference>
<accession>A0A7C4LP47</accession>
<dbReference type="InterPro" id="IPR003593">
    <property type="entry name" value="AAA+_ATPase"/>
</dbReference>
<organism evidence="2">
    <name type="scientific">Schlesneria paludicola</name>
    <dbReference type="NCBI Taxonomy" id="360056"/>
    <lineage>
        <taxon>Bacteria</taxon>
        <taxon>Pseudomonadati</taxon>
        <taxon>Planctomycetota</taxon>
        <taxon>Planctomycetia</taxon>
        <taxon>Planctomycetales</taxon>
        <taxon>Planctomycetaceae</taxon>
        <taxon>Schlesneria</taxon>
    </lineage>
</organism>
<dbReference type="Pfam" id="PF17863">
    <property type="entry name" value="AAA_lid_2"/>
    <property type="match status" value="1"/>
</dbReference>
<dbReference type="InterPro" id="IPR001270">
    <property type="entry name" value="ClpA/B"/>
</dbReference>
<comment type="caution">
    <text evidence="2">The sequence shown here is derived from an EMBL/GenBank/DDBJ whole genome shotgun (WGS) entry which is preliminary data.</text>
</comment>
<reference evidence="2" key="1">
    <citation type="journal article" date="2020" name="mSystems">
        <title>Genome- and Community-Level Interaction Insights into Carbon Utilization and Element Cycling Functions of Hydrothermarchaeota in Hydrothermal Sediment.</title>
        <authorList>
            <person name="Zhou Z."/>
            <person name="Liu Y."/>
            <person name="Xu W."/>
            <person name="Pan J."/>
            <person name="Luo Z.H."/>
            <person name="Li M."/>
        </authorList>
    </citation>
    <scope>NUCLEOTIDE SEQUENCE [LARGE SCALE GENOMIC DNA]</scope>
    <source>
        <strain evidence="2">SpSt-508</strain>
    </source>
</reference>
<dbReference type="AlphaFoldDB" id="A0A7C4LP47"/>
<evidence type="ECO:0000313" key="2">
    <source>
        <dbReference type="EMBL" id="HGT40459.1"/>
    </source>
</evidence>
<dbReference type="Gene3D" id="3.40.50.300">
    <property type="entry name" value="P-loop containing nucleotide triphosphate hydrolases"/>
    <property type="match status" value="1"/>
</dbReference>
<dbReference type="InterPro" id="IPR050764">
    <property type="entry name" value="CbbQ/NirQ/NorQ/GpvN"/>
</dbReference>
<feature type="domain" description="AAA+ ATPase" evidence="1">
    <location>
        <begin position="46"/>
        <end position="190"/>
    </location>
</feature>
<dbReference type="Gene3D" id="1.10.8.80">
    <property type="entry name" value="Magnesium chelatase subunit I, C-Terminal domain"/>
    <property type="match status" value="1"/>
</dbReference>
<name>A0A7C4LP47_9PLAN</name>
<gene>
    <name evidence="2" type="ORF">ENS64_14530</name>
</gene>
<protein>
    <submittedName>
        <fullName evidence="2">AAA family ATPase</fullName>
    </submittedName>
</protein>
<dbReference type="InterPro" id="IPR027417">
    <property type="entry name" value="P-loop_NTPase"/>
</dbReference>
<dbReference type="PIRSF" id="PIRSF002849">
    <property type="entry name" value="AAA_ATPase_chaperone_MoxR_prd"/>
    <property type="match status" value="1"/>
</dbReference>
<dbReference type="InterPro" id="IPR011703">
    <property type="entry name" value="ATPase_AAA-3"/>
</dbReference>
<dbReference type="EMBL" id="DSVQ01000016">
    <property type="protein sequence ID" value="HGT40459.1"/>
    <property type="molecule type" value="Genomic_DNA"/>
</dbReference>